<reference evidence="2 3" key="1">
    <citation type="submission" date="2019-11" db="EMBL/GenBank/DDBJ databases">
        <title>Novel species isolated from a subtropical stream in China.</title>
        <authorList>
            <person name="Lu H."/>
        </authorList>
    </citation>
    <scope>NUCLEOTIDE SEQUENCE [LARGE SCALE GENOMIC DNA]</scope>
    <source>
        <strain evidence="2 3">FT80W</strain>
    </source>
</reference>
<keyword evidence="3" id="KW-1185">Reference proteome</keyword>
<feature type="signal peptide" evidence="1">
    <location>
        <begin position="1"/>
        <end position="20"/>
    </location>
</feature>
<evidence type="ECO:0000313" key="3">
    <source>
        <dbReference type="Proteomes" id="UP000433309"/>
    </source>
</evidence>
<feature type="chain" id="PRO_5026088368" evidence="1">
    <location>
        <begin position="21"/>
        <end position="69"/>
    </location>
</feature>
<dbReference type="Proteomes" id="UP000433309">
    <property type="component" value="Unassembled WGS sequence"/>
</dbReference>
<accession>A0A6I2LBZ3</accession>
<dbReference type="RefSeq" id="WP_154382529.1">
    <property type="nucleotide sequence ID" value="NZ_WKJK01000019.1"/>
</dbReference>
<gene>
    <name evidence="2" type="ORF">GJ699_27665</name>
</gene>
<evidence type="ECO:0000313" key="2">
    <source>
        <dbReference type="EMBL" id="MRW93779.1"/>
    </source>
</evidence>
<dbReference type="AlphaFoldDB" id="A0A6I2LBZ3"/>
<evidence type="ECO:0000256" key="1">
    <source>
        <dbReference type="SAM" id="SignalP"/>
    </source>
</evidence>
<name>A0A6I2LBZ3_9BURK</name>
<dbReference type="EMBL" id="WKJK01000019">
    <property type="protein sequence ID" value="MRW93779.1"/>
    <property type="molecule type" value="Genomic_DNA"/>
</dbReference>
<keyword evidence="1" id="KW-0732">Signal</keyword>
<comment type="caution">
    <text evidence="2">The sequence shown here is derived from an EMBL/GenBank/DDBJ whole genome shotgun (WGS) entry which is preliminary data.</text>
</comment>
<sequence>MKKYFFAGAIAACLAGSAVAADSKFLAKSPEQPVHHRAILLCVGVLLVLQALKHPPILPNRRHPATKSK</sequence>
<organism evidence="2 3">
    <name type="scientific">Duganella guangzhouensis</name>
    <dbReference type="NCBI Taxonomy" id="2666084"/>
    <lineage>
        <taxon>Bacteria</taxon>
        <taxon>Pseudomonadati</taxon>
        <taxon>Pseudomonadota</taxon>
        <taxon>Betaproteobacteria</taxon>
        <taxon>Burkholderiales</taxon>
        <taxon>Oxalobacteraceae</taxon>
        <taxon>Telluria group</taxon>
        <taxon>Duganella</taxon>
    </lineage>
</organism>
<protein>
    <submittedName>
        <fullName evidence="2">Uncharacterized protein</fullName>
    </submittedName>
</protein>
<proteinExistence type="predicted"/>